<evidence type="ECO:0000313" key="3">
    <source>
        <dbReference type="Proteomes" id="UP000183832"/>
    </source>
</evidence>
<evidence type="ECO:0000313" key="2">
    <source>
        <dbReference type="EMBL" id="CRK94599.1"/>
    </source>
</evidence>
<reference evidence="2 3" key="1">
    <citation type="submission" date="2015-04" db="EMBL/GenBank/DDBJ databases">
        <authorList>
            <person name="Syromyatnikov M.Y."/>
            <person name="Popov V.N."/>
        </authorList>
    </citation>
    <scope>NUCLEOTIDE SEQUENCE [LARGE SCALE GENOMIC DNA]</scope>
</reference>
<accession>A0A1J1I2M1</accession>
<protein>
    <submittedName>
        <fullName evidence="2">CLUMA_CG008099, isoform A</fullName>
    </submittedName>
</protein>
<evidence type="ECO:0000256" key="1">
    <source>
        <dbReference type="SAM" id="SignalP"/>
    </source>
</evidence>
<dbReference type="Proteomes" id="UP000183832">
    <property type="component" value="Unassembled WGS sequence"/>
</dbReference>
<keyword evidence="3" id="KW-1185">Reference proteome</keyword>
<organism evidence="2 3">
    <name type="scientific">Clunio marinus</name>
    <dbReference type="NCBI Taxonomy" id="568069"/>
    <lineage>
        <taxon>Eukaryota</taxon>
        <taxon>Metazoa</taxon>
        <taxon>Ecdysozoa</taxon>
        <taxon>Arthropoda</taxon>
        <taxon>Hexapoda</taxon>
        <taxon>Insecta</taxon>
        <taxon>Pterygota</taxon>
        <taxon>Neoptera</taxon>
        <taxon>Endopterygota</taxon>
        <taxon>Diptera</taxon>
        <taxon>Nematocera</taxon>
        <taxon>Chironomoidea</taxon>
        <taxon>Chironomidae</taxon>
        <taxon>Clunio</taxon>
    </lineage>
</organism>
<dbReference type="AlphaFoldDB" id="A0A1J1I2M1"/>
<gene>
    <name evidence="2" type="ORF">CLUMA_CG008099</name>
</gene>
<dbReference type="EMBL" id="CVRI01000039">
    <property type="protein sequence ID" value="CRK94599.1"/>
    <property type="molecule type" value="Genomic_DNA"/>
</dbReference>
<name>A0A1J1I2M1_9DIPT</name>
<keyword evidence="1" id="KW-0732">Signal</keyword>
<feature type="chain" id="PRO_5009619093" evidence="1">
    <location>
        <begin position="24"/>
        <end position="106"/>
    </location>
</feature>
<sequence length="106" mass="12649">MTMGVLLSVVMPFSLILSPITELMNDFLRFHNNWNNQQSFKETTNISIHQISTFTHWKCITNLPINENVKQFKQLLSIIVINDLLWQSWHSKKEKKEFYSDFNFII</sequence>
<feature type="signal peptide" evidence="1">
    <location>
        <begin position="1"/>
        <end position="23"/>
    </location>
</feature>
<proteinExistence type="predicted"/>